<dbReference type="SUPFAM" id="SSF54171">
    <property type="entry name" value="DNA-binding domain"/>
    <property type="match status" value="1"/>
</dbReference>
<dbReference type="EMBL" id="JPVP01000037">
    <property type="protein sequence ID" value="KGR88699.1"/>
    <property type="molecule type" value="Genomic_DNA"/>
</dbReference>
<sequence>MSRQSEVFTCNRLLGVEATLRSINEFCEGKKVIGIDAHDTLTKTTFTVVVEEVGEGAILPQSIPGKGYGSSRYRGVHWDKKAGKWRAMLSHKGKRYTVGRYHDEISAAKAYDAKALEIVGPDAYLNFPMEVAK</sequence>
<organism evidence="5 6">
    <name type="scientific">Lysinibacillus odysseyi 34hs-1 = NBRC 100172</name>
    <dbReference type="NCBI Taxonomy" id="1220589"/>
    <lineage>
        <taxon>Bacteria</taxon>
        <taxon>Bacillati</taxon>
        <taxon>Bacillota</taxon>
        <taxon>Bacilli</taxon>
        <taxon>Bacillales</taxon>
        <taxon>Bacillaceae</taxon>
        <taxon>Lysinibacillus</taxon>
    </lineage>
</organism>
<dbReference type="eggNOG" id="ENOG502ZN8Z">
    <property type="taxonomic scope" value="Bacteria"/>
</dbReference>
<dbReference type="InterPro" id="IPR001471">
    <property type="entry name" value="AP2/ERF_dom"/>
</dbReference>
<keyword evidence="6" id="KW-1185">Reference proteome</keyword>
<dbReference type="GO" id="GO:0003677">
    <property type="term" value="F:DNA binding"/>
    <property type="evidence" value="ECO:0007669"/>
    <property type="project" value="UniProtKB-KW"/>
</dbReference>
<comment type="caution">
    <text evidence="5">The sequence shown here is derived from an EMBL/GenBank/DDBJ whole genome shotgun (WGS) entry which is preliminary data.</text>
</comment>
<reference evidence="5 6" key="1">
    <citation type="submission" date="2014-02" db="EMBL/GenBank/DDBJ databases">
        <title>Draft genome sequence of Lysinibacillus odysseyi NBRC 100172.</title>
        <authorList>
            <person name="Zhang F."/>
            <person name="Wang G."/>
            <person name="Zhang L."/>
        </authorList>
    </citation>
    <scope>NUCLEOTIDE SEQUENCE [LARGE SCALE GENOMIC DNA]</scope>
    <source>
        <strain evidence="5 6">NBRC 100172</strain>
    </source>
</reference>
<evidence type="ECO:0000256" key="3">
    <source>
        <dbReference type="ARBA" id="ARBA00023163"/>
    </source>
</evidence>
<dbReference type="RefSeq" id="WP_036150331.1">
    <property type="nucleotide sequence ID" value="NZ_AVCX01000026.1"/>
</dbReference>
<dbReference type="PROSITE" id="PS51032">
    <property type="entry name" value="AP2_ERF"/>
    <property type="match status" value="1"/>
</dbReference>
<gene>
    <name evidence="5" type="ORF">CD32_01130</name>
</gene>
<dbReference type="InterPro" id="IPR016177">
    <property type="entry name" value="DNA-bd_dom_sf"/>
</dbReference>
<dbReference type="Gene3D" id="3.30.730.10">
    <property type="entry name" value="AP2/ERF domain"/>
    <property type="match status" value="1"/>
</dbReference>
<evidence type="ECO:0000256" key="2">
    <source>
        <dbReference type="ARBA" id="ARBA00023125"/>
    </source>
</evidence>
<keyword evidence="2" id="KW-0238">DNA-binding</keyword>
<dbReference type="Pfam" id="PF00847">
    <property type="entry name" value="AP2"/>
    <property type="match status" value="1"/>
</dbReference>
<accession>A0A0A3IV86</accession>
<dbReference type="STRING" id="1220589.CD32_01130"/>
<feature type="domain" description="AP2/ERF" evidence="4">
    <location>
        <begin position="72"/>
        <end position="128"/>
    </location>
</feature>
<dbReference type="InterPro" id="IPR036955">
    <property type="entry name" value="AP2/ERF_dom_sf"/>
</dbReference>
<dbReference type="Proteomes" id="UP000030437">
    <property type="component" value="Unassembled WGS sequence"/>
</dbReference>
<keyword evidence="1" id="KW-0805">Transcription regulation</keyword>
<dbReference type="AlphaFoldDB" id="A0A0A3IV86"/>
<dbReference type="SMART" id="SM00380">
    <property type="entry name" value="AP2"/>
    <property type="match status" value="1"/>
</dbReference>
<evidence type="ECO:0000313" key="6">
    <source>
        <dbReference type="Proteomes" id="UP000030437"/>
    </source>
</evidence>
<evidence type="ECO:0000259" key="4">
    <source>
        <dbReference type="PROSITE" id="PS51032"/>
    </source>
</evidence>
<evidence type="ECO:0000256" key="1">
    <source>
        <dbReference type="ARBA" id="ARBA00023015"/>
    </source>
</evidence>
<protein>
    <recommendedName>
        <fullName evidence="4">AP2/ERF domain-containing protein</fullName>
    </recommendedName>
</protein>
<dbReference type="OrthoDB" id="8974199at2"/>
<name>A0A0A3IV86_9BACI</name>
<proteinExistence type="predicted"/>
<dbReference type="GO" id="GO:0003700">
    <property type="term" value="F:DNA-binding transcription factor activity"/>
    <property type="evidence" value="ECO:0007669"/>
    <property type="project" value="InterPro"/>
</dbReference>
<keyword evidence="3" id="KW-0804">Transcription</keyword>
<evidence type="ECO:0000313" key="5">
    <source>
        <dbReference type="EMBL" id="KGR88699.1"/>
    </source>
</evidence>